<dbReference type="PANTHER" id="PTHR17630">
    <property type="entry name" value="DIENELACTONE HYDROLASE"/>
    <property type="match status" value="1"/>
</dbReference>
<dbReference type="VEuPathDB" id="FungiDB:ASPFODRAFT_188892"/>
<dbReference type="Proteomes" id="UP000075230">
    <property type="component" value="Unassembled WGS sequence"/>
</dbReference>
<dbReference type="EMBL" id="BCWF01000003">
    <property type="protein sequence ID" value="GAT18917.1"/>
    <property type="molecule type" value="Genomic_DNA"/>
</dbReference>
<name>A0A146EXZ6_ASPKA</name>
<dbReference type="Gene3D" id="3.40.50.1820">
    <property type="entry name" value="alpha/beta hydrolase"/>
    <property type="match status" value="1"/>
</dbReference>
<accession>A0A146EXZ6</accession>
<evidence type="ECO:0000313" key="3">
    <source>
        <dbReference type="Proteomes" id="UP000075230"/>
    </source>
</evidence>
<dbReference type="SUPFAM" id="SSF53474">
    <property type="entry name" value="alpha/beta-Hydrolases"/>
    <property type="match status" value="1"/>
</dbReference>
<organism evidence="2 3">
    <name type="scientific">Aspergillus kawachii</name>
    <name type="common">White koji mold</name>
    <name type="synonym">Aspergillus awamori var. kawachi</name>
    <dbReference type="NCBI Taxonomy" id="1069201"/>
    <lineage>
        <taxon>Eukaryota</taxon>
        <taxon>Fungi</taxon>
        <taxon>Dikarya</taxon>
        <taxon>Ascomycota</taxon>
        <taxon>Pezizomycotina</taxon>
        <taxon>Eurotiomycetes</taxon>
        <taxon>Eurotiomycetidae</taxon>
        <taxon>Eurotiales</taxon>
        <taxon>Aspergillaceae</taxon>
        <taxon>Aspergillus</taxon>
        <taxon>Aspergillus subgen. Circumdati</taxon>
    </lineage>
</organism>
<dbReference type="InterPro" id="IPR002925">
    <property type="entry name" value="Dienelactn_hydro"/>
</dbReference>
<proteinExistence type="predicted"/>
<evidence type="ECO:0000313" key="2">
    <source>
        <dbReference type="EMBL" id="GAT18917.1"/>
    </source>
</evidence>
<sequence>MDQVPRPSGSSIQPSTMAAVKVEFVDMGSMARTELDCLQSVDPCKSTTRPIAKWLVGSLASRRKDISSPLQGAADRTVVQSYRDARGDRLWCFSRWPPPWRLRTSARRQGQWGDPRTCQQRVFTTDNVVTTTTDCVIVSTYIAYPPDRSTKNAILFLTDGNGHRFINAHLMADQFAARGFLVVMPDLFHGDPIPVDHGPDFDIMGWYNQHLPDKVDPIVNAILGEMRTTLGCQRVGAVGYCFGGKYVCRYLKAGKLNAGFVAHPTMVTVEELEGVEGPLSIAAAIVDPVFTTANRHESEGILARVGVPFQINLFSDVEHGFAVRCDPAEPRQRFAKESVFEQAVAWFDRYVKE</sequence>
<reference evidence="2 3" key="1">
    <citation type="journal article" date="2016" name="DNA Res.">
        <title>Genome sequence of Aspergillus luchuensis NBRC 4314.</title>
        <authorList>
            <person name="Yamada O."/>
            <person name="Machida M."/>
            <person name="Hosoyama A."/>
            <person name="Goto M."/>
            <person name="Takahashi T."/>
            <person name="Futagami T."/>
            <person name="Yamagata Y."/>
            <person name="Takeuchi M."/>
            <person name="Kobayashi T."/>
            <person name="Koike H."/>
            <person name="Abe K."/>
            <person name="Asai K."/>
            <person name="Arita M."/>
            <person name="Fujita N."/>
            <person name="Fukuda K."/>
            <person name="Higa K."/>
            <person name="Horikawa H."/>
            <person name="Ishikawa T."/>
            <person name="Jinno K."/>
            <person name="Kato Y."/>
            <person name="Kirimura K."/>
            <person name="Mizutani O."/>
            <person name="Nakasone K."/>
            <person name="Sano M."/>
            <person name="Shiraishi Y."/>
            <person name="Tsukahara M."/>
            <person name="Gomi K."/>
        </authorList>
    </citation>
    <scope>NUCLEOTIDE SEQUENCE [LARGE SCALE GENOMIC DNA]</scope>
    <source>
        <strain evidence="2 3">RIB 2604</strain>
    </source>
</reference>
<feature type="domain" description="Dienelactone hydrolase" evidence="1">
    <location>
        <begin position="139"/>
        <end position="350"/>
    </location>
</feature>
<evidence type="ECO:0000259" key="1">
    <source>
        <dbReference type="Pfam" id="PF01738"/>
    </source>
</evidence>
<comment type="caution">
    <text evidence="2">The sequence shown here is derived from an EMBL/GenBank/DDBJ whole genome shotgun (WGS) entry which is preliminary data.</text>
</comment>
<dbReference type="AlphaFoldDB" id="A0A146EXZ6"/>
<dbReference type="GO" id="GO:0016787">
    <property type="term" value="F:hydrolase activity"/>
    <property type="evidence" value="ECO:0007669"/>
    <property type="project" value="UniProtKB-KW"/>
</dbReference>
<dbReference type="InterPro" id="IPR029058">
    <property type="entry name" value="AB_hydrolase_fold"/>
</dbReference>
<dbReference type="Pfam" id="PF01738">
    <property type="entry name" value="DLH"/>
    <property type="match status" value="1"/>
</dbReference>
<protein>
    <submittedName>
        <fullName evidence="2">Dienelactone hydrolase family protein</fullName>
    </submittedName>
</protein>
<gene>
    <name evidence="2" type="ORF">RIB2604_00300130</name>
</gene>
<keyword evidence="2" id="KW-0378">Hydrolase</keyword>
<reference evidence="3" key="2">
    <citation type="submission" date="2016-02" db="EMBL/GenBank/DDBJ databases">
        <title>Genome sequencing of Aspergillus luchuensis NBRC 4314.</title>
        <authorList>
            <person name="Yamada O."/>
        </authorList>
    </citation>
    <scope>NUCLEOTIDE SEQUENCE [LARGE SCALE GENOMIC DNA]</scope>
    <source>
        <strain evidence="3">RIB 2604</strain>
    </source>
</reference>
<dbReference type="PANTHER" id="PTHR17630:SF44">
    <property type="entry name" value="PROTEIN AIM2"/>
    <property type="match status" value="1"/>
</dbReference>